<evidence type="ECO:0000313" key="3">
    <source>
        <dbReference type="Proteomes" id="UP000553776"/>
    </source>
</evidence>
<organism evidence="2 3">
    <name type="scientific">Cohnella xylanilytica</name>
    <dbReference type="NCBI Taxonomy" id="557555"/>
    <lineage>
        <taxon>Bacteria</taxon>
        <taxon>Bacillati</taxon>
        <taxon>Bacillota</taxon>
        <taxon>Bacilli</taxon>
        <taxon>Bacillales</taxon>
        <taxon>Paenibacillaceae</taxon>
        <taxon>Cohnella</taxon>
    </lineage>
</organism>
<feature type="chain" id="PRO_5032728140" description="Glycoside-hydrolase family GH114 TIM-barrel domain-containing protein" evidence="1">
    <location>
        <begin position="29"/>
        <end position="345"/>
    </location>
</feature>
<keyword evidence="1" id="KW-0732">Signal</keyword>
<dbReference type="EMBL" id="JACJVR010000031">
    <property type="protein sequence ID" value="MBB6691524.1"/>
    <property type="molecule type" value="Genomic_DNA"/>
</dbReference>
<dbReference type="RefSeq" id="WP_185135518.1">
    <property type="nucleotide sequence ID" value="NZ_BORM01000011.1"/>
</dbReference>
<comment type="caution">
    <text evidence="2">The sequence shown here is derived from an EMBL/GenBank/DDBJ whole genome shotgun (WGS) entry which is preliminary data.</text>
</comment>
<accession>A0A841U0S1</accession>
<protein>
    <recommendedName>
        <fullName evidence="4">Glycoside-hydrolase family GH114 TIM-barrel domain-containing protein</fullName>
    </recommendedName>
</protein>
<evidence type="ECO:0000256" key="1">
    <source>
        <dbReference type="SAM" id="SignalP"/>
    </source>
</evidence>
<evidence type="ECO:0000313" key="2">
    <source>
        <dbReference type="EMBL" id="MBB6691524.1"/>
    </source>
</evidence>
<proteinExistence type="predicted"/>
<keyword evidence="3" id="KW-1185">Reference proteome</keyword>
<evidence type="ECO:0008006" key="4">
    <source>
        <dbReference type="Google" id="ProtNLM"/>
    </source>
</evidence>
<dbReference type="AlphaFoldDB" id="A0A841U0S1"/>
<gene>
    <name evidence="2" type="ORF">H7B90_08950</name>
</gene>
<dbReference type="Proteomes" id="UP000553776">
    <property type="component" value="Unassembled WGS sequence"/>
</dbReference>
<feature type="signal peptide" evidence="1">
    <location>
        <begin position="1"/>
        <end position="28"/>
    </location>
</feature>
<sequence length="345" mass="39200">MMNRKSAILCLLSLWLAAAALPVGQASAEIASAGGNKLLIYYGTPEGVNGLWNADQAADLFAQYDHIVFGEGLELPSDGHHDSTAEVMRKVRGISPNVQFYGYIDLDYTKIKYPMKELKRRTDLWLDMGADGIFLDDAGYDYGGTRIRFNEIVRYIHDKNMVAFVNAWNPDDVLSSAYDPAHNSKSLKTAMDGRDIYLLESFLLPTDITKANSPSAFSSRFRTKMDKALYYRMHLGIRLMSVSSADYEQFSSDALRKFFRMNEAAAGVFSLDAYGVSPIYYSSAKPYHDLVRRFPYSKNYSDFYTRDVAYTAKYENRDFARAGFRLHSVQGDQYYRFPEQLEITS</sequence>
<reference evidence="2 3" key="1">
    <citation type="submission" date="2020-08" db="EMBL/GenBank/DDBJ databases">
        <title>Cohnella phylogeny.</title>
        <authorList>
            <person name="Dunlap C."/>
        </authorList>
    </citation>
    <scope>NUCLEOTIDE SEQUENCE [LARGE SCALE GENOMIC DNA]</scope>
    <source>
        <strain evidence="2 3">DSM 25239</strain>
    </source>
</reference>
<name>A0A841U0S1_9BACL</name>